<protein>
    <recommendedName>
        <fullName evidence="6">Cleavage stimulation factor 50 kDa subunit</fullName>
    </recommendedName>
</protein>
<keyword evidence="5" id="KW-0539">Nucleus</keyword>
<dbReference type="InterPro" id="IPR001680">
    <property type="entry name" value="WD40_rpt"/>
</dbReference>
<feature type="repeat" description="WD" evidence="7">
    <location>
        <begin position="252"/>
        <end position="293"/>
    </location>
</feature>
<dbReference type="GO" id="GO:0031124">
    <property type="term" value="P:mRNA 3'-end processing"/>
    <property type="evidence" value="ECO:0007669"/>
    <property type="project" value="InterPro"/>
</dbReference>
<keyword evidence="4" id="KW-0677">Repeat</keyword>
<evidence type="ECO:0000256" key="4">
    <source>
        <dbReference type="ARBA" id="ARBA00022737"/>
    </source>
</evidence>
<keyword evidence="9" id="KW-1185">Reference proteome</keyword>
<dbReference type="InterPro" id="IPR032028">
    <property type="entry name" value="CSTF1_dimer"/>
</dbReference>
<dbReference type="InterPro" id="IPR020472">
    <property type="entry name" value="WD40_PAC1"/>
</dbReference>
<comment type="subcellular location">
    <subcellularLocation>
        <location evidence="1">Nucleus</location>
    </subcellularLocation>
</comment>
<feature type="repeat" description="WD" evidence="7">
    <location>
        <begin position="104"/>
        <end position="138"/>
    </location>
</feature>
<sequence>MIRSEIKDQDYLYKLIISQLSYDGFKQAAGTVAQELGMSVESAAASNKLMRLVNLARQYEDDPDIEKGESLFQYNGDSVGLDLEYGADITPTAPEPASYELVYASSHKAPCRSGAFNTDGSLAAIGSSDCSIKIYDIEKIIAREVRGEPISEAEQSQPVIRTLYDHVDEVSCVTFHPREPILISGSYDKTIKFFDYSKMAVKRCMRSLVEAEPVRAFAIHPGGEFLAVAVNHPTLRLYNIETQQCFVSAFPGDQHVEAVVDVCYADSAKLLVTGSLDGDVKLWDGISGRCVQTFARAHDNIPIRSVKFTRNGKYVLTTGNDSSVKLWELSTNRCLVNYTGVSGADRVNDNCGPACFNHNEDYVMLPDDKSGNLCSWNARTGDRKRYRALGHAAAVRDFIHSRTSPAFITCSDDCKARFWYKKL</sequence>
<dbReference type="Gene3D" id="1.20.960.50">
    <property type="entry name" value="Cleavage stimulation factor subunit 1, dimerisation domain"/>
    <property type="match status" value="1"/>
</dbReference>
<dbReference type="InterPro" id="IPR019775">
    <property type="entry name" value="WD40_repeat_CS"/>
</dbReference>
<evidence type="ECO:0000313" key="10">
    <source>
        <dbReference type="WBParaSite" id="Pan_g6484.t1"/>
    </source>
</evidence>
<reference evidence="10" key="2">
    <citation type="submission" date="2020-10" db="UniProtKB">
        <authorList>
            <consortium name="WormBaseParasite"/>
        </authorList>
    </citation>
    <scope>IDENTIFICATION</scope>
</reference>
<evidence type="ECO:0000256" key="7">
    <source>
        <dbReference type="PROSITE-ProRule" id="PRU00221"/>
    </source>
</evidence>
<dbReference type="PROSITE" id="PS50294">
    <property type="entry name" value="WD_REPEATS_REGION"/>
    <property type="match status" value="3"/>
</dbReference>
<dbReference type="PROSITE" id="PS50082">
    <property type="entry name" value="WD_REPEATS_2"/>
    <property type="match status" value="4"/>
</dbReference>
<dbReference type="SUPFAM" id="SSF50978">
    <property type="entry name" value="WD40 repeat-like"/>
    <property type="match status" value="1"/>
</dbReference>
<dbReference type="Pfam" id="PF00400">
    <property type="entry name" value="WD40"/>
    <property type="match status" value="5"/>
</dbReference>
<dbReference type="Proteomes" id="UP000492821">
    <property type="component" value="Unassembled WGS sequence"/>
</dbReference>
<dbReference type="GO" id="GO:0005848">
    <property type="term" value="C:mRNA cleavage stimulating factor complex"/>
    <property type="evidence" value="ECO:0007669"/>
    <property type="project" value="InterPro"/>
</dbReference>
<evidence type="ECO:0000313" key="9">
    <source>
        <dbReference type="Proteomes" id="UP000492821"/>
    </source>
</evidence>
<accession>A0A7E4W4M1</accession>
<evidence type="ECO:0000256" key="3">
    <source>
        <dbReference type="ARBA" id="ARBA00022664"/>
    </source>
</evidence>
<evidence type="ECO:0000256" key="1">
    <source>
        <dbReference type="ARBA" id="ARBA00004123"/>
    </source>
</evidence>
<dbReference type="PROSITE" id="PS00678">
    <property type="entry name" value="WD_REPEATS_1"/>
    <property type="match status" value="1"/>
</dbReference>
<dbReference type="InterPro" id="IPR015943">
    <property type="entry name" value="WD40/YVTN_repeat-like_dom_sf"/>
</dbReference>
<dbReference type="Gene3D" id="2.130.10.10">
    <property type="entry name" value="YVTN repeat-like/Quinoprotein amine dehydrogenase"/>
    <property type="match status" value="2"/>
</dbReference>
<evidence type="ECO:0000259" key="8">
    <source>
        <dbReference type="Pfam" id="PF16699"/>
    </source>
</evidence>
<dbReference type="PANTHER" id="PTHR44133:SF2">
    <property type="entry name" value="CLEAVAGE STIMULATION FACTOR SUBUNIT 1"/>
    <property type="match status" value="1"/>
</dbReference>
<dbReference type="WBParaSite" id="Pan_g6484.t1">
    <property type="protein sequence ID" value="Pan_g6484.t1"/>
    <property type="gene ID" value="Pan_g6484"/>
</dbReference>
<feature type="domain" description="Cleavage stimulation factor subunit 1 dimerisation" evidence="8">
    <location>
        <begin position="5"/>
        <end position="60"/>
    </location>
</feature>
<dbReference type="FunFam" id="2.130.10.10:FF:000089">
    <property type="entry name" value="Cleavage stimulation factor subunit 1"/>
    <property type="match status" value="1"/>
</dbReference>
<keyword evidence="2 7" id="KW-0853">WD repeat</keyword>
<dbReference type="AlphaFoldDB" id="A0A7E4W4M1"/>
<dbReference type="InterPro" id="IPR036322">
    <property type="entry name" value="WD40_repeat_dom_sf"/>
</dbReference>
<organism evidence="9 10">
    <name type="scientific">Panagrellus redivivus</name>
    <name type="common">Microworm</name>
    <dbReference type="NCBI Taxonomy" id="6233"/>
    <lineage>
        <taxon>Eukaryota</taxon>
        <taxon>Metazoa</taxon>
        <taxon>Ecdysozoa</taxon>
        <taxon>Nematoda</taxon>
        <taxon>Chromadorea</taxon>
        <taxon>Rhabditida</taxon>
        <taxon>Tylenchina</taxon>
        <taxon>Panagrolaimomorpha</taxon>
        <taxon>Panagrolaimoidea</taxon>
        <taxon>Panagrolaimidae</taxon>
        <taxon>Panagrellus</taxon>
    </lineage>
</organism>
<name>A0A7E4W4M1_PANRE</name>
<feature type="repeat" description="WD" evidence="7">
    <location>
        <begin position="163"/>
        <end position="195"/>
    </location>
</feature>
<evidence type="ECO:0000256" key="2">
    <source>
        <dbReference type="ARBA" id="ARBA00022574"/>
    </source>
</evidence>
<evidence type="ECO:0000256" key="5">
    <source>
        <dbReference type="ARBA" id="ARBA00023242"/>
    </source>
</evidence>
<dbReference type="Pfam" id="PF16699">
    <property type="entry name" value="CSTF1_dimer"/>
    <property type="match status" value="1"/>
</dbReference>
<dbReference type="InterPro" id="IPR044633">
    <property type="entry name" value="CstF1-like"/>
</dbReference>
<dbReference type="GO" id="GO:0003723">
    <property type="term" value="F:RNA binding"/>
    <property type="evidence" value="ECO:0007669"/>
    <property type="project" value="TreeGrafter"/>
</dbReference>
<dbReference type="PANTHER" id="PTHR44133">
    <property type="entry name" value="CLEAVAGE STIMULATION FACTOR SUBUNIT 1"/>
    <property type="match status" value="1"/>
</dbReference>
<proteinExistence type="predicted"/>
<keyword evidence="3" id="KW-0507">mRNA processing</keyword>
<dbReference type="InterPro" id="IPR038184">
    <property type="entry name" value="CSTF1_dimer_sf"/>
</dbReference>
<feature type="repeat" description="WD" evidence="7">
    <location>
        <begin position="303"/>
        <end position="337"/>
    </location>
</feature>
<evidence type="ECO:0000256" key="6">
    <source>
        <dbReference type="ARBA" id="ARBA00029851"/>
    </source>
</evidence>
<dbReference type="CDD" id="cd00200">
    <property type="entry name" value="WD40"/>
    <property type="match status" value="1"/>
</dbReference>
<dbReference type="SMART" id="SM00320">
    <property type="entry name" value="WD40"/>
    <property type="match status" value="6"/>
</dbReference>
<reference evidence="9" key="1">
    <citation type="journal article" date="2013" name="Genetics">
        <title>The draft genome and transcriptome of Panagrellus redivivus are shaped by the harsh demands of a free-living lifestyle.</title>
        <authorList>
            <person name="Srinivasan J."/>
            <person name="Dillman A.R."/>
            <person name="Macchietto M.G."/>
            <person name="Heikkinen L."/>
            <person name="Lakso M."/>
            <person name="Fracchia K.M."/>
            <person name="Antoshechkin I."/>
            <person name="Mortazavi A."/>
            <person name="Wong G."/>
            <person name="Sternberg P.W."/>
        </authorList>
    </citation>
    <scope>NUCLEOTIDE SEQUENCE [LARGE SCALE GENOMIC DNA]</scope>
    <source>
        <strain evidence="9">MT8872</strain>
    </source>
</reference>
<dbReference type="PRINTS" id="PR00320">
    <property type="entry name" value="GPROTEINBRPT"/>
</dbReference>